<dbReference type="GO" id="GO:0051301">
    <property type="term" value="P:cell division"/>
    <property type="evidence" value="ECO:0007669"/>
    <property type="project" value="UniProtKB-KW"/>
</dbReference>
<evidence type="ECO:0000256" key="9">
    <source>
        <dbReference type="ARBA" id="ARBA00023306"/>
    </source>
</evidence>
<evidence type="ECO:0000256" key="4">
    <source>
        <dbReference type="ARBA" id="ARBA00022475"/>
    </source>
</evidence>
<feature type="transmembrane region" description="Helical" evidence="11">
    <location>
        <begin position="260"/>
        <end position="292"/>
    </location>
</feature>
<gene>
    <name evidence="14" type="ORF">A2799_03845</name>
</gene>
<evidence type="ECO:0000259" key="12">
    <source>
        <dbReference type="Pfam" id="PF02687"/>
    </source>
</evidence>
<dbReference type="PANTHER" id="PTHR47755:SF1">
    <property type="entry name" value="CELL DIVISION PROTEIN FTSX"/>
    <property type="match status" value="1"/>
</dbReference>
<comment type="caution">
    <text evidence="14">The sequence shown here is derived from an EMBL/GenBank/DDBJ whole genome shotgun (WGS) entry which is preliminary data.</text>
</comment>
<comment type="subcellular location">
    <subcellularLocation>
        <location evidence="1">Cell membrane</location>
        <topology evidence="1">Multi-pass membrane protein</topology>
    </subcellularLocation>
</comment>
<protein>
    <recommendedName>
        <fullName evidence="3 10">Cell division protein FtsX</fullName>
    </recommendedName>
</protein>
<evidence type="ECO:0000256" key="10">
    <source>
        <dbReference type="PIRNR" id="PIRNR003097"/>
    </source>
</evidence>
<keyword evidence="5 10" id="KW-0132">Cell division</keyword>
<feature type="transmembrane region" description="Helical" evidence="11">
    <location>
        <begin position="216"/>
        <end position="240"/>
    </location>
</feature>
<dbReference type="InterPro" id="IPR003838">
    <property type="entry name" value="ABC3_permease_C"/>
</dbReference>
<organism evidence="14 15">
    <name type="scientific">Candidatus Roizmanbacteria bacterium RIFCSPHIGHO2_01_FULL_39_24</name>
    <dbReference type="NCBI Taxonomy" id="1802032"/>
    <lineage>
        <taxon>Bacteria</taxon>
        <taxon>Candidatus Roizmaniibacteriota</taxon>
    </lineage>
</organism>
<dbReference type="InterPro" id="IPR004513">
    <property type="entry name" value="FtsX"/>
</dbReference>
<keyword evidence="6 11" id="KW-0812">Transmembrane</keyword>
<accession>A0A1F7GJ58</accession>
<name>A0A1F7GJ58_9BACT</name>
<evidence type="ECO:0000256" key="6">
    <source>
        <dbReference type="ARBA" id="ARBA00022692"/>
    </source>
</evidence>
<evidence type="ECO:0000256" key="1">
    <source>
        <dbReference type="ARBA" id="ARBA00004651"/>
    </source>
</evidence>
<keyword evidence="9 10" id="KW-0131">Cell cycle</keyword>
<dbReference type="AlphaFoldDB" id="A0A1F7GJ58"/>
<reference evidence="14 15" key="1">
    <citation type="journal article" date="2016" name="Nat. Commun.">
        <title>Thousands of microbial genomes shed light on interconnected biogeochemical processes in an aquifer system.</title>
        <authorList>
            <person name="Anantharaman K."/>
            <person name="Brown C.T."/>
            <person name="Hug L.A."/>
            <person name="Sharon I."/>
            <person name="Castelle C.J."/>
            <person name="Probst A.J."/>
            <person name="Thomas B.C."/>
            <person name="Singh A."/>
            <person name="Wilkins M.J."/>
            <person name="Karaoz U."/>
            <person name="Brodie E.L."/>
            <person name="Williams K.H."/>
            <person name="Hubbard S.S."/>
            <person name="Banfield J.F."/>
        </authorList>
    </citation>
    <scope>NUCLEOTIDE SEQUENCE [LARGE SCALE GENOMIC DNA]</scope>
</reference>
<feature type="transmembrane region" description="Helical" evidence="11">
    <location>
        <begin position="16"/>
        <end position="39"/>
    </location>
</feature>
<dbReference type="PANTHER" id="PTHR47755">
    <property type="entry name" value="CELL DIVISION PROTEIN FTSX"/>
    <property type="match status" value="1"/>
</dbReference>
<dbReference type="InterPro" id="IPR040690">
    <property type="entry name" value="FtsX_ECD"/>
</dbReference>
<evidence type="ECO:0000313" key="14">
    <source>
        <dbReference type="EMBL" id="OGK18941.1"/>
    </source>
</evidence>
<evidence type="ECO:0000256" key="2">
    <source>
        <dbReference type="ARBA" id="ARBA00007379"/>
    </source>
</evidence>
<sequence>MRTFIESVKRTPYQSLATFLILFFTLFLALFFFSLTSFFHSELNYVESRPQVTVYFATTTKESQINSIKNALIESQKTIQVKYVSQDQALKIYRDLNRNDPQLLEMVSADILPPSLEIYAKKPEYLSEIATFLQKQVGVDEVSFQKNIVHKLLALTTALRYLSTGIFAFLLFTSIVVLITTTAFKIALKKDEIELLELLGATKLYIRKPFLLEGMYWGFLSGGAAFFVFYACFLSIYPLLTNYLKGTPTLSFFGLSNLGLFVWPPSIGFVALSCGLIVLFGMIIGLIGNYIATSKYIK</sequence>
<dbReference type="Pfam" id="PF18075">
    <property type="entry name" value="FtsX_ECD"/>
    <property type="match status" value="1"/>
</dbReference>
<keyword evidence="7 11" id="KW-1133">Transmembrane helix</keyword>
<evidence type="ECO:0000256" key="7">
    <source>
        <dbReference type="ARBA" id="ARBA00022989"/>
    </source>
</evidence>
<feature type="domain" description="FtsX extracellular" evidence="13">
    <location>
        <begin position="51"/>
        <end position="142"/>
    </location>
</feature>
<dbReference type="Gene3D" id="3.30.70.3040">
    <property type="match status" value="1"/>
</dbReference>
<feature type="domain" description="ABC3 transporter permease C-terminal" evidence="12">
    <location>
        <begin position="166"/>
        <end position="298"/>
    </location>
</feature>
<keyword evidence="4 10" id="KW-1003">Cell membrane</keyword>
<comment type="similarity">
    <text evidence="2 10">Belongs to the ABC-4 integral membrane protein family. FtsX subfamily.</text>
</comment>
<dbReference type="GO" id="GO:0005886">
    <property type="term" value="C:plasma membrane"/>
    <property type="evidence" value="ECO:0007669"/>
    <property type="project" value="UniProtKB-SubCell"/>
</dbReference>
<dbReference type="EMBL" id="MFZH01000021">
    <property type="protein sequence ID" value="OGK18941.1"/>
    <property type="molecule type" value="Genomic_DNA"/>
</dbReference>
<dbReference type="PIRSF" id="PIRSF003097">
    <property type="entry name" value="FtsX"/>
    <property type="match status" value="1"/>
</dbReference>
<keyword evidence="8 10" id="KW-0472">Membrane</keyword>
<feature type="transmembrane region" description="Helical" evidence="11">
    <location>
        <begin position="161"/>
        <end position="184"/>
    </location>
</feature>
<evidence type="ECO:0000256" key="11">
    <source>
        <dbReference type="SAM" id="Phobius"/>
    </source>
</evidence>
<evidence type="ECO:0000256" key="8">
    <source>
        <dbReference type="ARBA" id="ARBA00023136"/>
    </source>
</evidence>
<evidence type="ECO:0000259" key="13">
    <source>
        <dbReference type="Pfam" id="PF18075"/>
    </source>
</evidence>
<dbReference type="Pfam" id="PF02687">
    <property type="entry name" value="FtsX"/>
    <property type="match status" value="1"/>
</dbReference>
<evidence type="ECO:0000256" key="3">
    <source>
        <dbReference type="ARBA" id="ARBA00021907"/>
    </source>
</evidence>
<dbReference type="Proteomes" id="UP000176850">
    <property type="component" value="Unassembled WGS sequence"/>
</dbReference>
<evidence type="ECO:0000313" key="15">
    <source>
        <dbReference type="Proteomes" id="UP000176850"/>
    </source>
</evidence>
<proteinExistence type="inferred from homology"/>
<evidence type="ECO:0000256" key="5">
    <source>
        <dbReference type="ARBA" id="ARBA00022618"/>
    </source>
</evidence>